<evidence type="ECO:0000313" key="4">
    <source>
        <dbReference type="WBParaSite" id="SCUD_0001365701-mRNA-1"/>
    </source>
</evidence>
<keyword evidence="3" id="KW-1185">Reference proteome</keyword>
<reference evidence="2 3" key="2">
    <citation type="submission" date="2018-11" db="EMBL/GenBank/DDBJ databases">
        <authorList>
            <consortium name="Pathogen Informatics"/>
        </authorList>
    </citation>
    <scope>NUCLEOTIDE SEQUENCE [LARGE SCALE GENOMIC DNA]</scope>
    <source>
        <strain evidence="2">Dakar</strain>
        <strain evidence="3">Dakar, Senegal</strain>
    </source>
</reference>
<dbReference type="Pfam" id="PF20049">
    <property type="entry name" value="DUF6451"/>
    <property type="match status" value="1"/>
</dbReference>
<evidence type="ECO:0000313" key="2">
    <source>
        <dbReference type="EMBL" id="VDP53559.1"/>
    </source>
</evidence>
<accession>A0A183KF60</accession>
<dbReference type="InterPro" id="IPR045609">
    <property type="entry name" value="DUF6451"/>
</dbReference>
<gene>
    <name evidence="2" type="ORF">SCUD_LOCUS13654</name>
</gene>
<dbReference type="EMBL" id="UZAK01036053">
    <property type="protein sequence ID" value="VDP53559.1"/>
    <property type="molecule type" value="Genomic_DNA"/>
</dbReference>
<name>A0A183KF60_9TREM</name>
<organism evidence="4">
    <name type="scientific">Schistosoma curassoni</name>
    <dbReference type="NCBI Taxonomy" id="6186"/>
    <lineage>
        <taxon>Eukaryota</taxon>
        <taxon>Metazoa</taxon>
        <taxon>Spiralia</taxon>
        <taxon>Lophotrochozoa</taxon>
        <taxon>Platyhelminthes</taxon>
        <taxon>Trematoda</taxon>
        <taxon>Digenea</taxon>
        <taxon>Strigeidida</taxon>
        <taxon>Schistosomatoidea</taxon>
        <taxon>Schistosomatidae</taxon>
        <taxon>Schistosoma</taxon>
    </lineage>
</organism>
<evidence type="ECO:0000313" key="3">
    <source>
        <dbReference type="Proteomes" id="UP000279833"/>
    </source>
</evidence>
<proteinExistence type="predicted"/>
<dbReference type="WBParaSite" id="SCUD_0001365701-mRNA-1">
    <property type="protein sequence ID" value="SCUD_0001365701-mRNA-1"/>
    <property type="gene ID" value="SCUD_0001365701"/>
</dbReference>
<protein>
    <submittedName>
        <fullName evidence="4">DUF6451 domain-containing protein</fullName>
    </submittedName>
</protein>
<evidence type="ECO:0000259" key="1">
    <source>
        <dbReference type="Pfam" id="PF20049"/>
    </source>
</evidence>
<sequence>MQLNDLEFAHELPLLSHTHEQMKTKTTSVAAASASVGLNIHKGKTKILKRNTKNTNSVTLYGVAQKQVKTSTYLDRVVDGQGGSDVDENARISEARTIFLQLKNIWNSKKLSTNVKARIFNTNIKTVLLYGAET</sequence>
<dbReference type="PANTHER" id="PTHR47027:SF25">
    <property type="entry name" value="REVERSE TRANSCRIPTASE DOMAIN-CONTAINING PROTEIN"/>
    <property type="match status" value="1"/>
</dbReference>
<dbReference type="PANTHER" id="PTHR47027">
    <property type="entry name" value="REVERSE TRANSCRIPTASE DOMAIN-CONTAINING PROTEIN"/>
    <property type="match status" value="1"/>
</dbReference>
<reference evidence="4" key="1">
    <citation type="submission" date="2016-06" db="UniProtKB">
        <authorList>
            <consortium name="WormBaseParasite"/>
        </authorList>
    </citation>
    <scope>IDENTIFICATION</scope>
</reference>
<dbReference type="Proteomes" id="UP000279833">
    <property type="component" value="Unassembled WGS sequence"/>
</dbReference>
<feature type="domain" description="DUF6451" evidence="1">
    <location>
        <begin position="99"/>
        <end position="130"/>
    </location>
</feature>
<dbReference type="AlphaFoldDB" id="A0A183KF60"/>